<reference evidence="12 13" key="1">
    <citation type="submission" date="2016-10" db="EMBL/GenBank/DDBJ databases">
        <authorList>
            <person name="de Groot N.N."/>
        </authorList>
    </citation>
    <scope>NUCLEOTIDE SEQUENCE [LARGE SCALE GENOMIC DNA]</scope>
    <source>
        <strain evidence="12 13">DSM 16981</strain>
    </source>
</reference>
<evidence type="ECO:0000256" key="1">
    <source>
        <dbReference type="ARBA" id="ARBA00004871"/>
    </source>
</evidence>
<dbReference type="SUPFAM" id="SSF53223">
    <property type="entry name" value="Aminoacid dehydrogenase-like, N-terminal domain"/>
    <property type="match status" value="1"/>
</dbReference>
<dbReference type="GO" id="GO:0009073">
    <property type="term" value="P:aromatic amino acid family biosynthetic process"/>
    <property type="evidence" value="ECO:0007669"/>
    <property type="project" value="UniProtKB-KW"/>
</dbReference>
<dbReference type="SUPFAM" id="SSF51735">
    <property type="entry name" value="NAD(P)-binding Rossmann-fold domains"/>
    <property type="match status" value="1"/>
</dbReference>
<keyword evidence="5 9" id="KW-0057">Aromatic amino acid biosynthesis</keyword>
<protein>
    <recommendedName>
        <fullName evidence="9">Shikimate dehydrogenase (NADP(+))</fullName>
        <shortName evidence="9">SDH</shortName>
        <ecNumber evidence="9">1.1.1.25</ecNumber>
    </recommendedName>
</protein>
<feature type="binding site" evidence="9">
    <location>
        <position position="114"/>
    </location>
    <ligand>
        <name>shikimate</name>
        <dbReference type="ChEBI" id="CHEBI:36208"/>
    </ligand>
</feature>
<comment type="subunit">
    <text evidence="9">Homodimer.</text>
</comment>
<feature type="binding site" evidence="9">
    <location>
        <position position="74"/>
    </location>
    <ligand>
        <name>shikimate</name>
        <dbReference type="ChEBI" id="CHEBI:36208"/>
    </ligand>
</feature>
<feature type="binding site" evidence="9">
    <location>
        <begin position="138"/>
        <end position="142"/>
    </location>
    <ligand>
        <name>NADP(+)</name>
        <dbReference type="ChEBI" id="CHEBI:58349"/>
    </ligand>
</feature>
<dbReference type="InterPro" id="IPR022893">
    <property type="entry name" value="Shikimate_DH_fam"/>
</dbReference>
<dbReference type="PANTHER" id="PTHR21089:SF1">
    <property type="entry name" value="BIFUNCTIONAL 3-DEHYDROQUINATE DEHYDRATASE_SHIKIMATE DEHYDROGENASE, CHLOROPLASTIC"/>
    <property type="match status" value="1"/>
</dbReference>
<dbReference type="InterPro" id="IPR041121">
    <property type="entry name" value="SDH_C"/>
</dbReference>
<feature type="binding site" evidence="9">
    <location>
        <position position="99"/>
    </location>
    <ligand>
        <name>shikimate</name>
        <dbReference type="ChEBI" id="CHEBI:36208"/>
    </ligand>
</feature>
<feature type="binding site" evidence="9">
    <location>
        <position position="262"/>
    </location>
    <ligand>
        <name>NADP(+)</name>
        <dbReference type="ChEBI" id="CHEBI:58349"/>
    </ligand>
</feature>
<evidence type="ECO:0000256" key="8">
    <source>
        <dbReference type="ARBA" id="ARBA00060613"/>
    </source>
</evidence>
<comment type="caution">
    <text evidence="9">Lacks conserved residue(s) required for the propagation of feature annotation.</text>
</comment>
<dbReference type="AlphaFoldDB" id="A0A1G9Z284"/>
<feature type="binding site" evidence="9">
    <location>
        <position position="269"/>
    </location>
    <ligand>
        <name>shikimate</name>
        <dbReference type="ChEBI" id="CHEBI:36208"/>
    </ligand>
</feature>
<dbReference type="GO" id="GO:0030266">
    <property type="term" value="F:quinate 3-dehydrogenase (NAD+) activity"/>
    <property type="evidence" value="ECO:0007669"/>
    <property type="project" value="UniProtKB-EC"/>
</dbReference>
<comment type="pathway">
    <text evidence="1 9">Metabolic intermediate biosynthesis; chorismate biosynthesis; chorismate from D-erythrose 4-phosphate and phosphoenolpyruvate: step 4/7.</text>
</comment>
<evidence type="ECO:0000256" key="5">
    <source>
        <dbReference type="ARBA" id="ARBA00023141"/>
    </source>
</evidence>
<dbReference type="Proteomes" id="UP000199309">
    <property type="component" value="Unassembled WGS sequence"/>
</dbReference>
<dbReference type="GO" id="GO:0009423">
    <property type="term" value="P:chorismate biosynthetic process"/>
    <property type="evidence" value="ECO:0007669"/>
    <property type="project" value="UniProtKB-UniRule"/>
</dbReference>
<evidence type="ECO:0000259" key="10">
    <source>
        <dbReference type="Pfam" id="PF08501"/>
    </source>
</evidence>
<dbReference type="EMBL" id="FNHQ01000027">
    <property type="protein sequence ID" value="SDN15542.1"/>
    <property type="molecule type" value="Genomic_DNA"/>
</dbReference>
<comment type="pathway">
    <text evidence="8">Aromatic compound metabolism; 3,4-dihydroxybenzoate biosynthesis; 3-dehydroquinate from D-quinate (NAD(+) route).</text>
</comment>
<dbReference type="GO" id="GO:0019632">
    <property type="term" value="P:shikimate metabolic process"/>
    <property type="evidence" value="ECO:0007669"/>
    <property type="project" value="InterPro"/>
</dbReference>
<proteinExistence type="inferred from homology"/>
<dbReference type="OrthoDB" id="9792692at2"/>
<evidence type="ECO:0000256" key="3">
    <source>
        <dbReference type="ARBA" id="ARBA00022857"/>
    </source>
</evidence>
<dbReference type="EC" id="1.1.1.25" evidence="9"/>
<comment type="similarity">
    <text evidence="9">Belongs to the shikimate dehydrogenase family.</text>
</comment>
<evidence type="ECO:0000256" key="6">
    <source>
        <dbReference type="ARBA" id="ARBA00051639"/>
    </source>
</evidence>
<dbReference type="STRING" id="349095.SAMN05660299_02218"/>
<evidence type="ECO:0000313" key="13">
    <source>
        <dbReference type="Proteomes" id="UP000199309"/>
    </source>
</evidence>
<comment type="function">
    <text evidence="9">Involved in the biosynthesis of the chorismate, which leads to the biosynthesis of aromatic amino acids. Catalyzes the reversible NADPH linked reduction of 3-dehydroshikimate (DHSA) to yield shikimate (SA).</text>
</comment>
<dbReference type="GO" id="GO:0004764">
    <property type="term" value="F:shikimate 3-dehydrogenase (NADP+) activity"/>
    <property type="evidence" value="ECO:0007669"/>
    <property type="project" value="UniProtKB-UniRule"/>
</dbReference>
<dbReference type="GO" id="GO:0052734">
    <property type="term" value="F:shikimate 3-dehydrogenase (NAD+) activity"/>
    <property type="evidence" value="ECO:0007669"/>
    <property type="project" value="RHEA"/>
</dbReference>
<dbReference type="NCBIfam" id="NF001313">
    <property type="entry name" value="PRK00258.2-1"/>
    <property type="match status" value="1"/>
</dbReference>
<dbReference type="Pfam" id="PF18317">
    <property type="entry name" value="SDH_C"/>
    <property type="match status" value="1"/>
</dbReference>
<dbReference type="InterPro" id="IPR036291">
    <property type="entry name" value="NAD(P)-bd_dom_sf"/>
</dbReference>
<keyword evidence="13" id="KW-1185">Reference proteome</keyword>
<dbReference type="FunFam" id="3.40.50.10860:FF:000004">
    <property type="entry name" value="Quinate/shikimate dehydrogenase"/>
    <property type="match status" value="1"/>
</dbReference>
<comment type="catalytic activity">
    <reaction evidence="6">
        <text>L-quinate + NAD(+) = 3-dehydroquinate + NADH + H(+)</text>
        <dbReference type="Rhea" id="RHEA:22364"/>
        <dbReference type="ChEBI" id="CHEBI:15378"/>
        <dbReference type="ChEBI" id="CHEBI:29751"/>
        <dbReference type="ChEBI" id="CHEBI:32364"/>
        <dbReference type="ChEBI" id="CHEBI:57540"/>
        <dbReference type="ChEBI" id="CHEBI:57945"/>
        <dbReference type="EC" id="1.1.1.24"/>
    </reaction>
</comment>
<dbReference type="CDD" id="cd01065">
    <property type="entry name" value="NAD_bind_Shikimate_DH"/>
    <property type="match status" value="1"/>
</dbReference>
<dbReference type="GO" id="GO:0008652">
    <property type="term" value="P:amino acid biosynthetic process"/>
    <property type="evidence" value="ECO:0007669"/>
    <property type="project" value="UniProtKB-KW"/>
</dbReference>
<feature type="domain" description="Shikimate dehydrogenase substrate binding N-terminal" evidence="10">
    <location>
        <begin position="19"/>
        <end position="101"/>
    </location>
</feature>
<dbReference type="Pfam" id="PF08501">
    <property type="entry name" value="Shikimate_dh_N"/>
    <property type="match status" value="1"/>
</dbReference>
<accession>A0A1G9Z284</accession>
<keyword evidence="3 9" id="KW-0521">NADP</keyword>
<feature type="binding site" evidence="9">
    <location>
        <position position="239"/>
    </location>
    <ligand>
        <name>NADP(+)</name>
        <dbReference type="ChEBI" id="CHEBI:58349"/>
    </ligand>
</feature>
<evidence type="ECO:0000259" key="11">
    <source>
        <dbReference type="Pfam" id="PF18317"/>
    </source>
</evidence>
<dbReference type="Gene3D" id="3.40.50.720">
    <property type="entry name" value="NAD(P)-binding Rossmann-like Domain"/>
    <property type="match status" value="1"/>
</dbReference>
<organism evidence="12 13">
    <name type="scientific">Megasphaera paucivorans</name>
    <dbReference type="NCBI Taxonomy" id="349095"/>
    <lineage>
        <taxon>Bacteria</taxon>
        <taxon>Bacillati</taxon>
        <taxon>Bacillota</taxon>
        <taxon>Negativicutes</taxon>
        <taxon>Veillonellales</taxon>
        <taxon>Veillonellaceae</taxon>
        <taxon>Megasphaera</taxon>
    </lineage>
</organism>
<evidence type="ECO:0000256" key="2">
    <source>
        <dbReference type="ARBA" id="ARBA00022605"/>
    </source>
</evidence>
<dbReference type="RefSeq" id="WP_091651879.1">
    <property type="nucleotide sequence ID" value="NZ_FNHQ01000027.1"/>
</dbReference>
<dbReference type="HAMAP" id="MF_00222">
    <property type="entry name" value="Shikimate_DH_AroE"/>
    <property type="match status" value="1"/>
</dbReference>
<dbReference type="InterPro" id="IPR011342">
    <property type="entry name" value="Shikimate_DH"/>
</dbReference>
<gene>
    <name evidence="9" type="primary">aroE</name>
    <name evidence="12" type="ORF">SAMN05660299_02218</name>
</gene>
<dbReference type="InterPro" id="IPR046346">
    <property type="entry name" value="Aminoacid_DH-like_N_sf"/>
</dbReference>
<feature type="binding site" evidence="9">
    <location>
        <begin position="27"/>
        <end position="29"/>
    </location>
    <ligand>
        <name>shikimate</name>
        <dbReference type="ChEBI" id="CHEBI:36208"/>
    </ligand>
</feature>
<evidence type="ECO:0000256" key="7">
    <source>
        <dbReference type="ARBA" id="ARBA00052329"/>
    </source>
</evidence>
<sequence>MGKIAITERVTGHTELIGLIAYPIRHSMSPTMHNEAFKKLGLDYVYVCFEVDNSTLKDTVQGLRAMKVRGWNVSMPNKVAITQYLDKLSPVSQIVGACNTVVNDDGILTGTITDGTGAMHSLSEEGVDYVGKKMTVIGAGGAATAIEVQAALDGVRELTIFNVKDKFFENAQETVKKLRERTNCIVNLYDLADHAKLKEELDSSDIYIDATSCGMKPLENVVAIPDKSYLHKGLVVMDTVYAPRETELMRWASEVGCHTFNGLGMMLWQGAAAFKLWTGKEMPTDYIKDILF</sequence>
<comment type="catalytic activity">
    <reaction evidence="9">
        <text>shikimate + NADP(+) = 3-dehydroshikimate + NADPH + H(+)</text>
        <dbReference type="Rhea" id="RHEA:17737"/>
        <dbReference type="ChEBI" id="CHEBI:15378"/>
        <dbReference type="ChEBI" id="CHEBI:16630"/>
        <dbReference type="ChEBI" id="CHEBI:36208"/>
        <dbReference type="ChEBI" id="CHEBI:57783"/>
        <dbReference type="ChEBI" id="CHEBI:58349"/>
        <dbReference type="EC" id="1.1.1.25"/>
    </reaction>
</comment>
<keyword evidence="4 9" id="KW-0560">Oxidoreductase</keyword>
<feature type="active site" description="Proton acceptor" evidence="9">
    <location>
        <position position="78"/>
    </location>
</feature>
<name>A0A1G9Z284_9FIRM</name>
<dbReference type="GO" id="GO:0050661">
    <property type="term" value="F:NADP binding"/>
    <property type="evidence" value="ECO:0007669"/>
    <property type="project" value="InterPro"/>
</dbReference>
<evidence type="ECO:0000256" key="4">
    <source>
        <dbReference type="ARBA" id="ARBA00023002"/>
    </source>
</evidence>
<dbReference type="PANTHER" id="PTHR21089">
    <property type="entry name" value="SHIKIMATE DEHYDROGENASE"/>
    <property type="match status" value="1"/>
</dbReference>
<evidence type="ECO:0000313" key="12">
    <source>
        <dbReference type="EMBL" id="SDN15542.1"/>
    </source>
</evidence>
<dbReference type="UniPathway" id="UPA00053">
    <property type="reaction ID" value="UER00087"/>
</dbReference>
<feature type="domain" description="SDH C-terminal" evidence="11">
    <location>
        <begin position="262"/>
        <end position="291"/>
    </location>
</feature>
<dbReference type="NCBIfam" id="TIGR00507">
    <property type="entry name" value="aroE"/>
    <property type="match status" value="1"/>
</dbReference>
<evidence type="ECO:0000256" key="9">
    <source>
        <dbReference type="HAMAP-Rule" id="MF_00222"/>
    </source>
</evidence>
<dbReference type="Gene3D" id="3.40.50.10860">
    <property type="entry name" value="Leucine Dehydrogenase, chain A, domain 1"/>
    <property type="match status" value="1"/>
</dbReference>
<comment type="catalytic activity">
    <reaction evidence="7">
        <text>shikimate + NAD(+) = 3-dehydroshikimate + NADH + H(+)</text>
        <dbReference type="Rhea" id="RHEA:17741"/>
        <dbReference type="ChEBI" id="CHEBI:15378"/>
        <dbReference type="ChEBI" id="CHEBI:16630"/>
        <dbReference type="ChEBI" id="CHEBI:36208"/>
        <dbReference type="ChEBI" id="CHEBI:57540"/>
        <dbReference type="ChEBI" id="CHEBI:57945"/>
    </reaction>
</comment>
<keyword evidence="2 9" id="KW-0028">Amino-acid biosynthesis</keyword>
<dbReference type="InterPro" id="IPR013708">
    <property type="entry name" value="Shikimate_DH-bd_N"/>
</dbReference>
<dbReference type="FunFam" id="3.40.50.720:FF:000086">
    <property type="entry name" value="Quinate/shikimate dehydrogenase"/>
    <property type="match status" value="1"/>
</dbReference>
<feature type="binding site" evidence="9">
    <location>
        <position position="241"/>
    </location>
    <ligand>
        <name>shikimate</name>
        <dbReference type="ChEBI" id="CHEBI:36208"/>
    </ligand>
</feature>